<evidence type="ECO:0000313" key="2">
    <source>
        <dbReference type="EMBL" id="GEU75169.1"/>
    </source>
</evidence>
<dbReference type="Pfam" id="PF07727">
    <property type="entry name" value="RVT_2"/>
    <property type="match status" value="1"/>
</dbReference>
<dbReference type="PANTHER" id="PTHR11439:SF495">
    <property type="entry name" value="REVERSE TRANSCRIPTASE, RNA-DEPENDENT DNA POLYMERASE-RELATED"/>
    <property type="match status" value="1"/>
</dbReference>
<name>A0A6L2MP82_TANCI</name>
<accession>A0A6L2MP82</accession>
<sequence>MTRNQLQTDADFCIYALTVSTIEPKNIKEALLDASWIESMHDELNQFKCLNVWELVECHIGYGQEEGIDFEESFAPFVRLEAVRIFVAYMAHKNFPIYQMDVKMAFLNGSLKEEVFVRQPDGFVDPYFPNHVYRLKKAIFAKLMKDKFEMSMMGEMKFFLGLQVHQSPRGIFKCRSQYTMDLLKKHRMEKCDTISTLMATSKLDADLQDTQVDQTKYHSMIGRLTYLTTSRQDNAFVTFDSRFELIAYSDADHAGCNDDCKKAEYVSLSSCCDKVIWMRMQLLDYEFRYNKIPMYCDSKSAIAISCNPVQHSRTKQIDIRYHFIKEHVEKDNSYPSYSIEEVMADKGKKSTMETFVLNDEAYYYSRITSIIVNGKNAYELKGKFLDDLHNNAFSADNHPPMLEKDMYDLWKSIMELYMMNRQHGRMILESVENSLLIWPTIKENGVTRPKKYSELSTTKATQADCDVKAINIILQGLPLEVYALASNHRISKELWERI</sequence>
<dbReference type="InterPro" id="IPR013103">
    <property type="entry name" value="RVT_2"/>
</dbReference>
<comment type="caution">
    <text evidence="2">The sequence shown here is derived from an EMBL/GenBank/DDBJ whole genome shotgun (WGS) entry which is preliminary data.</text>
</comment>
<evidence type="ECO:0000259" key="1">
    <source>
        <dbReference type="Pfam" id="PF07727"/>
    </source>
</evidence>
<reference evidence="2" key="1">
    <citation type="journal article" date="2019" name="Sci. Rep.">
        <title>Draft genome of Tanacetum cinerariifolium, the natural source of mosquito coil.</title>
        <authorList>
            <person name="Yamashiro T."/>
            <person name="Shiraishi A."/>
            <person name="Satake H."/>
            <person name="Nakayama K."/>
        </authorList>
    </citation>
    <scope>NUCLEOTIDE SEQUENCE</scope>
</reference>
<protein>
    <recommendedName>
        <fullName evidence="1">Reverse transcriptase Ty1/copia-type domain-containing protein</fullName>
    </recommendedName>
</protein>
<feature type="domain" description="Reverse transcriptase Ty1/copia-type" evidence="1">
    <location>
        <begin position="61"/>
        <end position="140"/>
    </location>
</feature>
<dbReference type="PANTHER" id="PTHR11439">
    <property type="entry name" value="GAG-POL-RELATED RETROTRANSPOSON"/>
    <property type="match status" value="1"/>
</dbReference>
<dbReference type="CDD" id="cd09272">
    <property type="entry name" value="RNase_HI_RT_Ty1"/>
    <property type="match status" value="1"/>
</dbReference>
<gene>
    <name evidence="2" type="ORF">Tci_047147</name>
</gene>
<dbReference type="EMBL" id="BKCJ010007030">
    <property type="protein sequence ID" value="GEU75169.1"/>
    <property type="molecule type" value="Genomic_DNA"/>
</dbReference>
<dbReference type="AlphaFoldDB" id="A0A6L2MP82"/>
<proteinExistence type="predicted"/>
<organism evidence="2">
    <name type="scientific">Tanacetum cinerariifolium</name>
    <name type="common">Dalmatian daisy</name>
    <name type="synonym">Chrysanthemum cinerariifolium</name>
    <dbReference type="NCBI Taxonomy" id="118510"/>
    <lineage>
        <taxon>Eukaryota</taxon>
        <taxon>Viridiplantae</taxon>
        <taxon>Streptophyta</taxon>
        <taxon>Embryophyta</taxon>
        <taxon>Tracheophyta</taxon>
        <taxon>Spermatophyta</taxon>
        <taxon>Magnoliopsida</taxon>
        <taxon>eudicotyledons</taxon>
        <taxon>Gunneridae</taxon>
        <taxon>Pentapetalae</taxon>
        <taxon>asterids</taxon>
        <taxon>campanulids</taxon>
        <taxon>Asterales</taxon>
        <taxon>Asteraceae</taxon>
        <taxon>Asteroideae</taxon>
        <taxon>Anthemideae</taxon>
        <taxon>Anthemidinae</taxon>
        <taxon>Tanacetum</taxon>
    </lineage>
</organism>